<proteinExistence type="predicted"/>
<dbReference type="InterPro" id="IPR019056">
    <property type="entry name" value="Phage_TAC_6"/>
</dbReference>
<name>A0A843YBV9_9RHOB</name>
<protein>
    <submittedName>
        <fullName evidence="1">Phage tail assembly chaperone</fullName>
    </submittedName>
</protein>
<dbReference type="RefSeq" id="WP_153213878.1">
    <property type="nucleotide sequence ID" value="NZ_WIBF01000001.1"/>
</dbReference>
<reference evidence="1 2" key="1">
    <citation type="submission" date="2019-10" db="EMBL/GenBank/DDBJ databases">
        <title>Epibacterium sp. nov., isolated from seawater.</title>
        <authorList>
            <person name="Zhang X."/>
            <person name="Li N."/>
        </authorList>
    </citation>
    <scope>NUCLEOTIDE SEQUENCE [LARGE SCALE GENOMIC DNA]</scope>
    <source>
        <strain evidence="1 2">SM1979</strain>
    </source>
</reference>
<dbReference type="EMBL" id="WIBF01000001">
    <property type="protein sequence ID" value="MQQ06954.1"/>
    <property type="molecule type" value="Genomic_DNA"/>
</dbReference>
<sequence length="70" mass="7503">MSATDGFDWPGLMQAGIAGLGLTPDRFWALTPAELRLLLGPVATPPMDRNRLADLMRAFPDGPPSDPPKT</sequence>
<dbReference type="InterPro" id="IPR011739">
    <property type="entry name" value="GTA_rcc01693"/>
</dbReference>
<dbReference type="NCBIfam" id="TIGR02216">
    <property type="entry name" value="phage_TIGR02216"/>
    <property type="match status" value="1"/>
</dbReference>
<comment type="caution">
    <text evidence="1">The sequence shown here is derived from an EMBL/GenBank/DDBJ whole genome shotgun (WGS) entry which is preliminary data.</text>
</comment>
<evidence type="ECO:0000313" key="2">
    <source>
        <dbReference type="Proteomes" id="UP000444174"/>
    </source>
</evidence>
<dbReference type="AlphaFoldDB" id="A0A843YBV9"/>
<accession>A0A843YBV9</accession>
<dbReference type="Pfam" id="PF09550">
    <property type="entry name" value="Phage_TAC_6"/>
    <property type="match status" value="1"/>
</dbReference>
<gene>
    <name evidence="1" type="ORF">GFB49_00650</name>
</gene>
<organism evidence="1 2">
    <name type="scientific">Tritonibacter litoralis</name>
    <dbReference type="NCBI Taxonomy" id="2662264"/>
    <lineage>
        <taxon>Bacteria</taxon>
        <taxon>Pseudomonadati</taxon>
        <taxon>Pseudomonadota</taxon>
        <taxon>Alphaproteobacteria</taxon>
        <taxon>Rhodobacterales</taxon>
        <taxon>Paracoccaceae</taxon>
        <taxon>Tritonibacter</taxon>
    </lineage>
</organism>
<keyword evidence="2" id="KW-1185">Reference proteome</keyword>
<evidence type="ECO:0000313" key="1">
    <source>
        <dbReference type="EMBL" id="MQQ06954.1"/>
    </source>
</evidence>
<dbReference type="Proteomes" id="UP000444174">
    <property type="component" value="Unassembled WGS sequence"/>
</dbReference>